<dbReference type="Pfam" id="PF13490">
    <property type="entry name" value="zf-HC2"/>
    <property type="match status" value="1"/>
</dbReference>
<protein>
    <recommendedName>
        <fullName evidence="2">Anti-sigma-W factor RsiW</fullName>
    </recommendedName>
</protein>
<reference evidence="5 6" key="1">
    <citation type="submission" date="2016-01" db="EMBL/GenBank/DDBJ databases">
        <title>Genome sequence of Clostridium neopropionicum X4, DSM-3847.</title>
        <authorList>
            <person name="Poehlein A."/>
            <person name="Beck M.H."/>
            <person name="Bengelsdorf F.R."/>
            <person name="Daniel R."/>
            <person name="Duerre P."/>
        </authorList>
    </citation>
    <scope>NUCLEOTIDE SEQUENCE [LARGE SCALE GENOMIC DNA]</scope>
    <source>
        <strain evidence="5 6">DSM-3847</strain>
    </source>
</reference>
<evidence type="ECO:0000313" key="5">
    <source>
        <dbReference type="EMBL" id="KXL51877.1"/>
    </source>
</evidence>
<dbReference type="AlphaFoldDB" id="A0A136WBH4"/>
<dbReference type="InterPro" id="IPR027383">
    <property type="entry name" value="Znf_put"/>
</dbReference>
<dbReference type="InterPro" id="IPR041916">
    <property type="entry name" value="Anti_sigma_zinc_sf"/>
</dbReference>
<comment type="caution">
    <text evidence="5">The sequence shown here is derived from an EMBL/GenBank/DDBJ whole genome shotgun (WGS) entry which is preliminary data.</text>
</comment>
<dbReference type="RefSeq" id="WP_066090404.1">
    <property type="nucleotide sequence ID" value="NZ_LRVM01000013.1"/>
</dbReference>
<dbReference type="EMBL" id="LRVM01000013">
    <property type="protein sequence ID" value="KXL51877.1"/>
    <property type="molecule type" value="Genomic_DNA"/>
</dbReference>
<feature type="transmembrane region" description="Helical" evidence="3">
    <location>
        <begin position="75"/>
        <end position="97"/>
    </location>
</feature>
<accession>A0A136WBH4</accession>
<dbReference type="OrthoDB" id="6194834at2"/>
<evidence type="ECO:0000259" key="4">
    <source>
        <dbReference type="Pfam" id="PF13490"/>
    </source>
</evidence>
<organism evidence="5 6">
    <name type="scientific">Anaerotignum neopropionicum</name>
    <dbReference type="NCBI Taxonomy" id="36847"/>
    <lineage>
        <taxon>Bacteria</taxon>
        <taxon>Bacillati</taxon>
        <taxon>Bacillota</taxon>
        <taxon>Clostridia</taxon>
        <taxon>Lachnospirales</taxon>
        <taxon>Anaerotignaceae</taxon>
        <taxon>Anaerotignum</taxon>
    </lineage>
</organism>
<name>A0A136WBH4_9FIRM</name>
<evidence type="ECO:0000256" key="1">
    <source>
        <dbReference type="ARBA" id="ARBA00024353"/>
    </source>
</evidence>
<proteinExistence type="inferred from homology"/>
<comment type="similarity">
    <text evidence="1">Belongs to the zinc-associated anti-sigma factor (ZAS) superfamily. Anti-sigma-W factor family.</text>
</comment>
<keyword evidence="3" id="KW-0812">Transmembrane</keyword>
<keyword evidence="6" id="KW-1185">Reference proteome</keyword>
<keyword evidence="3" id="KW-1133">Transmembrane helix</keyword>
<evidence type="ECO:0000256" key="3">
    <source>
        <dbReference type="SAM" id="Phobius"/>
    </source>
</evidence>
<gene>
    <name evidence="5" type="ORF">CLNEO_27350</name>
</gene>
<keyword evidence="3" id="KW-0472">Membrane</keyword>
<dbReference type="Proteomes" id="UP000070539">
    <property type="component" value="Unassembled WGS sequence"/>
</dbReference>
<evidence type="ECO:0000256" key="2">
    <source>
        <dbReference type="ARBA" id="ARBA00024438"/>
    </source>
</evidence>
<feature type="domain" description="Putative zinc-finger" evidence="4">
    <location>
        <begin position="5"/>
        <end position="39"/>
    </location>
</feature>
<dbReference type="Gene3D" id="1.10.10.1320">
    <property type="entry name" value="Anti-sigma factor, zinc-finger domain"/>
    <property type="match status" value="1"/>
</dbReference>
<evidence type="ECO:0000313" key="6">
    <source>
        <dbReference type="Proteomes" id="UP000070539"/>
    </source>
</evidence>
<dbReference type="STRING" id="36847.CLNEO_27350"/>
<sequence length="102" mass="11556">MSLKCDIVKDLVALYHDGLASEVSEAAVEDHLKGCKSCRDYYKQYRLSAPVPINLNFASSGNYGELAKHMRVRRLWMLVSALAYVSASLCALIMLLMRMRRK</sequence>